<dbReference type="Proteomes" id="UP000030021">
    <property type="component" value="Unassembled WGS sequence"/>
</dbReference>
<keyword evidence="1" id="KW-0472">Membrane</keyword>
<dbReference type="AlphaFoldDB" id="A0A0A0HJ40"/>
<feature type="transmembrane region" description="Helical" evidence="1">
    <location>
        <begin position="225"/>
        <end position="248"/>
    </location>
</feature>
<dbReference type="STRING" id="215743.ROSMUCSMR3_00620"/>
<organism evidence="2 3">
    <name type="scientific">Roseovarius mucosus DSM 17069</name>
    <dbReference type="NCBI Taxonomy" id="1288298"/>
    <lineage>
        <taxon>Bacteria</taxon>
        <taxon>Pseudomonadati</taxon>
        <taxon>Pseudomonadota</taxon>
        <taxon>Alphaproteobacteria</taxon>
        <taxon>Rhodobacterales</taxon>
        <taxon>Roseobacteraceae</taxon>
        <taxon>Roseovarius</taxon>
    </lineage>
</organism>
<dbReference type="eggNOG" id="ENOG5033D5H">
    <property type="taxonomic scope" value="Bacteria"/>
</dbReference>
<dbReference type="HOGENOM" id="CLU_959358_0_0_5"/>
<gene>
    <name evidence="2" type="ORF">rosmuc_03488</name>
</gene>
<evidence type="ECO:0000313" key="2">
    <source>
        <dbReference type="EMBL" id="KGM87185.1"/>
    </source>
</evidence>
<dbReference type="PATRIC" id="fig|1288298.3.peg.3498"/>
<evidence type="ECO:0000256" key="1">
    <source>
        <dbReference type="SAM" id="Phobius"/>
    </source>
</evidence>
<keyword evidence="1" id="KW-1133">Transmembrane helix</keyword>
<reference evidence="2 3" key="1">
    <citation type="submission" date="2013-01" db="EMBL/GenBank/DDBJ databases">
        <authorList>
            <person name="Fiebig A."/>
            <person name="Goeker M."/>
            <person name="Klenk H.-P.P."/>
        </authorList>
    </citation>
    <scope>NUCLEOTIDE SEQUENCE [LARGE SCALE GENOMIC DNA]</scope>
    <source>
        <strain evidence="2 3">DSM 17069</strain>
    </source>
</reference>
<sequence length="290" mass="31628">MANSTHRVTAGLVFLGTRSFDIVRIGNRISMVLDWLGEQTTGLRVLSDCAAHLHSDHFVLRIEIHQEYKLTALDQPAEHFLALSLSHTDPEASPQTQLALSILAHVLRALHSTLAPDYVQWIHPLALLSHAEFLEAITFQDEHEAPAPQAEIVPLPTATAARCRLPDIDTTHQALHARFVSESDAMPGDRMTGALRAVFRDNLEPADAAAFQSDNIRESTAPLRLSVWLMTITLGLFALPVAAALAIINLMRGENLRLASQTAAMTGLFLTLQVHGATAQALQTVQDLLG</sequence>
<evidence type="ECO:0000313" key="3">
    <source>
        <dbReference type="Proteomes" id="UP000030021"/>
    </source>
</evidence>
<protein>
    <submittedName>
        <fullName evidence="2">Uncharacterized protein</fullName>
    </submittedName>
</protein>
<proteinExistence type="predicted"/>
<comment type="caution">
    <text evidence="2">The sequence shown here is derived from an EMBL/GenBank/DDBJ whole genome shotgun (WGS) entry which is preliminary data.</text>
</comment>
<name>A0A0A0HJ40_9RHOB</name>
<keyword evidence="1" id="KW-0812">Transmembrane</keyword>
<accession>A0A0A0HJ40</accession>
<dbReference type="EMBL" id="AONH01000016">
    <property type="protein sequence ID" value="KGM87185.1"/>
    <property type="molecule type" value="Genomic_DNA"/>
</dbReference>
<dbReference type="RefSeq" id="WP_245875102.1">
    <property type="nucleotide sequence ID" value="NZ_KN293975.1"/>
</dbReference>